<evidence type="ECO:0000313" key="10">
    <source>
        <dbReference type="EMBL" id="CDR32850.1"/>
    </source>
</evidence>
<comment type="caution">
    <text evidence="10">The sequence shown here is derived from an EMBL/GenBank/DDBJ whole genome shotgun (WGS) entry which is preliminary data.</text>
</comment>
<comment type="similarity">
    <text evidence="1">Belongs to the GcvT family.</text>
</comment>
<proteinExistence type="inferred from homology"/>
<evidence type="ECO:0000256" key="5">
    <source>
        <dbReference type="ARBA" id="ARBA00031395"/>
    </source>
</evidence>
<dbReference type="RefSeq" id="WP_041016382.1">
    <property type="nucleotide sequence ID" value="NZ_CCEJ010000001.1"/>
</dbReference>
<reference evidence="10" key="2">
    <citation type="submission" date="2014-09" db="EMBL/GenBank/DDBJ databases">
        <title>Criblamydia sequanensis harbors a mega-plasmid encoding arsenite resistance.</title>
        <authorList>
            <person name="Bertelli C."/>
            <person name="Goesmann A."/>
            <person name="Greub G."/>
        </authorList>
    </citation>
    <scope>NUCLEOTIDE SEQUENCE [LARGE SCALE GENOMIC DNA]</scope>
    <source>
        <strain evidence="10">CRIB-18</strain>
    </source>
</reference>
<dbReference type="Proteomes" id="UP000031552">
    <property type="component" value="Unassembled WGS sequence"/>
</dbReference>
<accession>A0A090CZJ7</accession>
<dbReference type="EC" id="2.1.2.10" evidence="2"/>
<sequence length="362" mass="40502">MKTVLYDSHKALGAHFFSFHGFDMPLFYTSVLEEHKQVRDKAGLFDVTHMGVIEVKGEEALKFLDYLSVTPLSDKLENTAIYTLFANEKGGTVDDLLIFKLSENHFYLIVNASCKEKDLEHLLRHKKAFKVTVSPLFQELGTLALQGPLSREALSKLFPSILRLEPFQFTMENYEKKPILLSRTGYTGALGYEIVAPVSLIPRVFEQILSLDSRIKPIGLGARDTLRLEMGYALYGHELSETIAPIESVSSWTVHLDKHDFIGKDALAALNRSLSKRYEQGILFEEGRISREGTPLYFDNKEVGVVTSGNFSPTLNCPIAIGLFSQKFPIGTLCKAKVKDKEISGKVVRLPFVKSSIKGGSF</sequence>
<evidence type="ECO:0000256" key="4">
    <source>
        <dbReference type="ARBA" id="ARBA00022679"/>
    </source>
</evidence>
<keyword evidence="4 10" id="KW-0808">Transferase</keyword>
<dbReference type="PIRSF" id="PIRSF006487">
    <property type="entry name" value="GcvT"/>
    <property type="match status" value="1"/>
</dbReference>
<gene>
    <name evidence="10" type="primary">gcvT</name>
    <name evidence="10" type="ORF">CSEC_0006</name>
</gene>
<protein>
    <recommendedName>
        <fullName evidence="2">aminomethyltransferase</fullName>
        <ecNumber evidence="2">2.1.2.10</ecNumber>
    </recommendedName>
    <alternativeName>
        <fullName evidence="5">Glycine cleavage system T protein</fullName>
    </alternativeName>
</protein>
<dbReference type="GO" id="GO:0004047">
    <property type="term" value="F:aminomethyltransferase activity"/>
    <property type="evidence" value="ECO:0007669"/>
    <property type="project" value="UniProtKB-EC"/>
</dbReference>
<dbReference type="NCBIfam" id="TIGR00528">
    <property type="entry name" value="gcvT"/>
    <property type="match status" value="1"/>
</dbReference>
<dbReference type="AlphaFoldDB" id="A0A090CZJ7"/>
<dbReference type="EMBL" id="CCEJ010000001">
    <property type="protein sequence ID" value="CDR32850.1"/>
    <property type="molecule type" value="Genomic_DNA"/>
</dbReference>
<dbReference type="InterPro" id="IPR006222">
    <property type="entry name" value="GCVT_N"/>
</dbReference>
<dbReference type="Gene3D" id="2.40.30.110">
    <property type="entry name" value="Aminomethyltransferase beta-barrel domains"/>
    <property type="match status" value="1"/>
</dbReference>
<evidence type="ECO:0000259" key="8">
    <source>
        <dbReference type="Pfam" id="PF01571"/>
    </source>
</evidence>
<dbReference type="Gene3D" id="4.10.1250.10">
    <property type="entry name" value="Aminomethyltransferase fragment"/>
    <property type="match status" value="1"/>
</dbReference>
<dbReference type="Gene3D" id="3.30.1360.120">
    <property type="entry name" value="Probable tRNA modification gtpase trme, domain 1"/>
    <property type="match status" value="1"/>
</dbReference>
<dbReference type="eggNOG" id="COG0404">
    <property type="taxonomic scope" value="Bacteria"/>
</dbReference>
<dbReference type="InterPro" id="IPR006223">
    <property type="entry name" value="GcvT"/>
</dbReference>
<dbReference type="FunFam" id="3.30.70.1400:FF:000001">
    <property type="entry name" value="Aminomethyltransferase"/>
    <property type="match status" value="1"/>
</dbReference>
<evidence type="ECO:0000256" key="3">
    <source>
        <dbReference type="ARBA" id="ARBA00022576"/>
    </source>
</evidence>
<dbReference type="SUPFAM" id="SSF101790">
    <property type="entry name" value="Aminomethyltransferase beta-barrel domain"/>
    <property type="match status" value="1"/>
</dbReference>
<evidence type="ECO:0000256" key="7">
    <source>
        <dbReference type="PIRSR" id="PIRSR006487-1"/>
    </source>
</evidence>
<dbReference type="InterPro" id="IPR028896">
    <property type="entry name" value="GcvT/YgfZ/DmdA"/>
</dbReference>
<comment type="catalytic activity">
    <reaction evidence="6">
        <text>N(6)-[(R)-S(8)-aminomethyldihydrolipoyl]-L-lysyl-[protein] + (6S)-5,6,7,8-tetrahydrofolate = N(6)-[(R)-dihydrolipoyl]-L-lysyl-[protein] + (6R)-5,10-methylene-5,6,7,8-tetrahydrofolate + NH4(+)</text>
        <dbReference type="Rhea" id="RHEA:16945"/>
        <dbReference type="Rhea" id="RHEA-COMP:10475"/>
        <dbReference type="Rhea" id="RHEA-COMP:10492"/>
        <dbReference type="ChEBI" id="CHEBI:15636"/>
        <dbReference type="ChEBI" id="CHEBI:28938"/>
        <dbReference type="ChEBI" id="CHEBI:57453"/>
        <dbReference type="ChEBI" id="CHEBI:83100"/>
        <dbReference type="ChEBI" id="CHEBI:83143"/>
        <dbReference type="EC" id="2.1.2.10"/>
    </reaction>
</comment>
<dbReference type="InterPro" id="IPR029043">
    <property type="entry name" value="GcvT/YgfZ_C"/>
</dbReference>
<dbReference type="Pfam" id="PF01571">
    <property type="entry name" value="GCV_T"/>
    <property type="match status" value="1"/>
</dbReference>
<feature type="domain" description="GCVT N-terminal" evidence="8">
    <location>
        <begin position="5"/>
        <end position="258"/>
    </location>
</feature>
<dbReference type="STRING" id="1437425.CSEC_0006"/>
<evidence type="ECO:0000313" key="11">
    <source>
        <dbReference type="Proteomes" id="UP000031552"/>
    </source>
</evidence>
<dbReference type="InterPro" id="IPR013977">
    <property type="entry name" value="GcvT_C"/>
</dbReference>
<dbReference type="SUPFAM" id="SSF103025">
    <property type="entry name" value="Folate-binding domain"/>
    <property type="match status" value="1"/>
</dbReference>
<evidence type="ECO:0000256" key="2">
    <source>
        <dbReference type="ARBA" id="ARBA00012616"/>
    </source>
</evidence>
<evidence type="ECO:0000259" key="9">
    <source>
        <dbReference type="Pfam" id="PF08669"/>
    </source>
</evidence>
<dbReference type="GO" id="GO:0006546">
    <property type="term" value="P:glycine catabolic process"/>
    <property type="evidence" value="ECO:0007669"/>
    <property type="project" value="InterPro"/>
</dbReference>
<dbReference type="NCBIfam" id="NF001567">
    <property type="entry name" value="PRK00389.1"/>
    <property type="match status" value="1"/>
</dbReference>
<keyword evidence="11" id="KW-1185">Reference proteome</keyword>
<name>A0A090CZJ7_9BACT</name>
<feature type="domain" description="Aminomethyltransferase C-terminal" evidence="9">
    <location>
        <begin position="284"/>
        <end position="354"/>
    </location>
</feature>
<dbReference type="PANTHER" id="PTHR43757">
    <property type="entry name" value="AMINOMETHYLTRANSFERASE"/>
    <property type="match status" value="1"/>
</dbReference>
<feature type="binding site" evidence="7">
    <location>
        <position position="193"/>
    </location>
    <ligand>
        <name>substrate</name>
    </ligand>
</feature>
<dbReference type="GO" id="GO:0005960">
    <property type="term" value="C:glycine cleavage complex"/>
    <property type="evidence" value="ECO:0007669"/>
    <property type="project" value="InterPro"/>
</dbReference>
<dbReference type="Gene3D" id="3.30.70.1400">
    <property type="entry name" value="Aminomethyltransferase beta-barrel domains"/>
    <property type="match status" value="1"/>
</dbReference>
<dbReference type="InterPro" id="IPR027266">
    <property type="entry name" value="TrmE/GcvT-like"/>
</dbReference>
<evidence type="ECO:0000256" key="6">
    <source>
        <dbReference type="ARBA" id="ARBA00047665"/>
    </source>
</evidence>
<dbReference type="PANTHER" id="PTHR43757:SF2">
    <property type="entry name" value="AMINOMETHYLTRANSFERASE, MITOCHONDRIAL"/>
    <property type="match status" value="1"/>
</dbReference>
<dbReference type="GO" id="GO:0008483">
    <property type="term" value="F:transaminase activity"/>
    <property type="evidence" value="ECO:0007669"/>
    <property type="project" value="UniProtKB-KW"/>
</dbReference>
<reference evidence="10" key="1">
    <citation type="submission" date="2013-12" db="EMBL/GenBank/DDBJ databases">
        <authorList>
            <person name="Linke B."/>
        </authorList>
    </citation>
    <scope>NUCLEOTIDE SEQUENCE [LARGE SCALE GENOMIC DNA]</scope>
    <source>
        <strain evidence="10">CRIB-18</strain>
    </source>
</reference>
<keyword evidence="3" id="KW-0032">Aminotransferase</keyword>
<organism evidence="10 11">
    <name type="scientific">Candidatus Criblamydia sequanensis CRIB-18</name>
    <dbReference type="NCBI Taxonomy" id="1437425"/>
    <lineage>
        <taxon>Bacteria</taxon>
        <taxon>Pseudomonadati</taxon>
        <taxon>Chlamydiota</taxon>
        <taxon>Chlamydiia</taxon>
        <taxon>Parachlamydiales</taxon>
        <taxon>Candidatus Criblamydiaceae</taxon>
        <taxon>Candidatus Criblamydia</taxon>
    </lineage>
</organism>
<dbReference type="Pfam" id="PF08669">
    <property type="entry name" value="GCV_T_C"/>
    <property type="match status" value="1"/>
</dbReference>
<evidence type="ECO:0000256" key="1">
    <source>
        <dbReference type="ARBA" id="ARBA00008609"/>
    </source>
</evidence>
<dbReference type="OrthoDB" id="9774591at2"/>